<evidence type="ECO:0000313" key="2">
    <source>
        <dbReference type="EMBL" id="STM09210.1"/>
    </source>
</evidence>
<feature type="region of interest" description="Disordered" evidence="1">
    <location>
        <begin position="1"/>
        <end position="24"/>
    </location>
</feature>
<accession>A0A377CYL4</accession>
<dbReference type="AlphaFoldDB" id="A0A377CYL4"/>
<sequence length="146" mass="15416">MWPPDGLLQQSASPSRGLPPQPAVHGNTAALARAVAICVPLSCASASATSLRAAVTSPAVADTAPEAILPKYRATPTANQRPRGCCHIINITGNTVQHAGERFCHPAGLIRATHPGHKGVFHLCDTTGNRFRHGRIFITQYPQLAD</sequence>
<evidence type="ECO:0000256" key="1">
    <source>
        <dbReference type="SAM" id="MobiDB-lite"/>
    </source>
</evidence>
<dbReference type="Proteomes" id="UP000254174">
    <property type="component" value="Unassembled WGS sequence"/>
</dbReference>
<organism evidence="2 3">
    <name type="scientific">Escherichia coli</name>
    <dbReference type="NCBI Taxonomy" id="562"/>
    <lineage>
        <taxon>Bacteria</taxon>
        <taxon>Pseudomonadati</taxon>
        <taxon>Pseudomonadota</taxon>
        <taxon>Gammaproteobacteria</taxon>
        <taxon>Enterobacterales</taxon>
        <taxon>Enterobacteriaceae</taxon>
        <taxon>Escherichia</taxon>
    </lineage>
</organism>
<dbReference type="EMBL" id="UGFC01000004">
    <property type="protein sequence ID" value="STM09210.1"/>
    <property type="molecule type" value="Genomic_DNA"/>
</dbReference>
<reference evidence="2 3" key="1">
    <citation type="submission" date="2018-06" db="EMBL/GenBank/DDBJ databases">
        <authorList>
            <consortium name="Pathogen Informatics"/>
            <person name="Doyle S."/>
        </authorList>
    </citation>
    <scope>NUCLEOTIDE SEQUENCE [LARGE SCALE GENOMIC DNA]</scope>
    <source>
        <strain evidence="2 3">NCTC7922</strain>
    </source>
</reference>
<protein>
    <submittedName>
        <fullName evidence="2">Uncharacterized protein</fullName>
    </submittedName>
</protein>
<evidence type="ECO:0000313" key="3">
    <source>
        <dbReference type="Proteomes" id="UP000254174"/>
    </source>
</evidence>
<gene>
    <name evidence="2" type="ORF">NCTC7922_00753</name>
</gene>
<name>A0A377CYL4_ECOLX</name>
<proteinExistence type="predicted"/>